<dbReference type="GeneID" id="54580234"/>
<gene>
    <name evidence="4" type="ORF">BU26DRAFT_506314</name>
</gene>
<dbReference type="Gene3D" id="4.10.240.10">
    <property type="entry name" value="Zn(2)-C6 fungal-type DNA-binding domain"/>
    <property type="match status" value="1"/>
</dbReference>
<feature type="region of interest" description="Disordered" evidence="2">
    <location>
        <begin position="59"/>
        <end position="88"/>
    </location>
</feature>
<dbReference type="SMART" id="SM00066">
    <property type="entry name" value="GAL4"/>
    <property type="match status" value="1"/>
</dbReference>
<dbReference type="Pfam" id="PF00172">
    <property type="entry name" value="Zn_clus"/>
    <property type="match status" value="1"/>
</dbReference>
<dbReference type="CDD" id="cd00067">
    <property type="entry name" value="GAL4"/>
    <property type="match status" value="1"/>
</dbReference>
<dbReference type="OrthoDB" id="5386330at2759"/>
<dbReference type="PANTHER" id="PTHR47784">
    <property type="entry name" value="STEROL UPTAKE CONTROL PROTEIN 2"/>
    <property type="match status" value="1"/>
</dbReference>
<dbReference type="AlphaFoldDB" id="A0A6A6IBU1"/>
<feature type="domain" description="Zn(2)-C6 fungal-type" evidence="3">
    <location>
        <begin position="20"/>
        <end position="50"/>
    </location>
</feature>
<accession>A0A6A6IBU1</accession>
<evidence type="ECO:0000259" key="3">
    <source>
        <dbReference type="PROSITE" id="PS50048"/>
    </source>
</evidence>
<dbReference type="InterPro" id="IPR036864">
    <property type="entry name" value="Zn2-C6_fun-type_DNA-bd_sf"/>
</dbReference>
<sequence>MEHNTGARKTRKAHRKSRNGCLPCKARHVKCDEQKPACVNCDKYHSKCEYPTQKRRALANGAPSPVGLSTPSSTGSVGANRPVPETLPSRDQDVLLNVPQLRLLHHFTTVTAKTLAAHSNAEEVFSSYLVKVAFDHPFLLHAILAVAALHLGRLERKSRADFLLQAEKHHDAALARFRSDVEDIHESNFEAVLAFATALFPYSCAISIDNSKDLDHAFDIILSNLLLTRRVRPMVSSMYGAMNESELGRIVPNDIQGIDFDAIPSETELVQLRKFSEAVHHIYPSDIVEAYGEAIRILEIVFSVTSRLPNPPSDALLKMWIHFVTPRFMELLSEKQPGALIIFAHYGVLLGRSQRYWFLEGVAEQILQIADAFVPTEWATWLDWPKEQIAGGQTYSPEET</sequence>
<evidence type="ECO:0000256" key="1">
    <source>
        <dbReference type="ARBA" id="ARBA00023242"/>
    </source>
</evidence>
<keyword evidence="5" id="KW-1185">Reference proteome</keyword>
<evidence type="ECO:0000313" key="4">
    <source>
        <dbReference type="EMBL" id="KAF2247010.1"/>
    </source>
</evidence>
<dbReference type="PANTHER" id="PTHR47784:SF4">
    <property type="entry name" value="ZN(II)2CYS6 TRANSCRIPTION FACTOR (EUROFUNG)"/>
    <property type="match status" value="1"/>
</dbReference>
<dbReference type="InterPro" id="IPR021858">
    <property type="entry name" value="Fun_TF"/>
</dbReference>
<dbReference type="Pfam" id="PF11951">
    <property type="entry name" value="Fungal_trans_2"/>
    <property type="match status" value="1"/>
</dbReference>
<proteinExistence type="predicted"/>
<dbReference type="RefSeq" id="XP_033682014.1">
    <property type="nucleotide sequence ID" value="XM_033826904.1"/>
</dbReference>
<evidence type="ECO:0000256" key="2">
    <source>
        <dbReference type="SAM" id="MobiDB-lite"/>
    </source>
</evidence>
<dbReference type="GO" id="GO:0001228">
    <property type="term" value="F:DNA-binding transcription activator activity, RNA polymerase II-specific"/>
    <property type="evidence" value="ECO:0007669"/>
    <property type="project" value="TreeGrafter"/>
</dbReference>
<organism evidence="4 5">
    <name type="scientific">Trematosphaeria pertusa</name>
    <dbReference type="NCBI Taxonomy" id="390896"/>
    <lineage>
        <taxon>Eukaryota</taxon>
        <taxon>Fungi</taxon>
        <taxon>Dikarya</taxon>
        <taxon>Ascomycota</taxon>
        <taxon>Pezizomycotina</taxon>
        <taxon>Dothideomycetes</taxon>
        <taxon>Pleosporomycetidae</taxon>
        <taxon>Pleosporales</taxon>
        <taxon>Massarineae</taxon>
        <taxon>Trematosphaeriaceae</taxon>
        <taxon>Trematosphaeria</taxon>
    </lineage>
</organism>
<dbReference type="GO" id="GO:0008270">
    <property type="term" value="F:zinc ion binding"/>
    <property type="evidence" value="ECO:0007669"/>
    <property type="project" value="InterPro"/>
</dbReference>
<dbReference type="SUPFAM" id="SSF57701">
    <property type="entry name" value="Zn2/Cys6 DNA-binding domain"/>
    <property type="match status" value="1"/>
</dbReference>
<dbReference type="InterPro" id="IPR053157">
    <property type="entry name" value="Sterol_Uptake_Regulator"/>
</dbReference>
<dbReference type="PROSITE" id="PS50048">
    <property type="entry name" value="ZN2_CY6_FUNGAL_2"/>
    <property type="match status" value="1"/>
</dbReference>
<dbReference type="PRINTS" id="PR00755">
    <property type="entry name" value="AFLATOXINBRP"/>
</dbReference>
<evidence type="ECO:0000313" key="5">
    <source>
        <dbReference type="Proteomes" id="UP000800094"/>
    </source>
</evidence>
<dbReference type="PROSITE" id="PS00463">
    <property type="entry name" value="ZN2_CY6_FUNGAL_1"/>
    <property type="match status" value="1"/>
</dbReference>
<feature type="compositionally biased region" description="Polar residues" evidence="2">
    <location>
        <begin position="67"/>
        <end position="77"/>
    </location>
</feature>
<keyword evidence="1" id="KW-0539">Nucleus</keyword>
<dbReference type="EMBL" id="ML987197">
    <property type="protein sequence ID" value="KAF2247010.1"/>
    <property type="molecule type" value="Genomic_DNA"/>
</dbReference>
<protein>
    <recommendedName>
        <fullName evidence="3">Zn(2)-C6 fungal-type domain-containing protein</fullName>
    </recommendedName>
</protein>
<name>A0A6A6IBU1_9PLEO</name>
<reference evidence="4" key="1">
    <citation type="journal article" date="2020" name="Stud. Mycol.">
        <title>101 Dothideomycetes genomes: a test case for predicting lifestyles and emergence of pathogens.</title>
        <authorList>
            <person name="Haridas S."/>
            <person name="Albert R."/>
            <person name="Binder M."/>
            <person name="Bloem J."/>
            <person name="Labutti K."/>
            <person name="Salamov A."/>
            <person name="Andreopoulos B."/>
            <person name="Baker S."/>
            <person name="Barry K."/>
            <person name="Bills G."/>
            <person name="Bluhm B."/>
            <person name="Cannon C."/>
            <person name="Castanera R."/>
            <person name="Culley D."/>
            <person name="Daum C."/>
            <person name="Ezra D."/>
            <person name="Gonzalez J."/>
            <person name="Henrissat B."/>
            <person name="Kuo A."/>
            <person name="Liang C."/>
            <person name="Lipzen A."/>
            <person name="Lutzoni F."/>
            <person name="Magnuson J."/>
            <person name="Mondo S."/>
            <person name="Nolan M."/>
            <person name="Ohm R."/>
            <person name="Pangilinan J."/>
            <person name="Park H.-J."/>
            <person name="Ramirez L."/>
            <person name="Alfaro M."/>
            <person name="Sun H."/>
            <person name="Tritt A."/>
            <person name="Yoshinaga Y."/>
            <person name="Zwiers L.-H."/>
            <person name="Turgeon B."/>
            <person name="Goodwin S."/>
            <person name="Spatafora J."/>
            <person name="Crous P."/>
            <person name="Grigoriev I."/>
        </authorList>
    </citation>
    <scope>NUCLEOTIDE SEQUENCE</scope>
    <source>
        <strain evidence="4">CBS 122368</strain>
    </source>
</reference>
<dbReference type="Proteomes" id="UP000800094">
    <property type="component" value="Unassembled WGS sequence"/>
</dbReference>
<dbReference type="InterPro" id="IPR001138">
    <property type="entry name" value="Zn2Cys6_DnaBD"/>
</dbReference>